<name>A0A847SLW8_9BACT</name>
<evidence type="ECO:0000256" key="1">
    <source>
        <dbReference type="SAM" id="SignalP"/>
    </source>
</evidence>
<dbReference type="Proteomes" id="UP000552864">
    <property type="component" value="Unassembled WGS sequence"/>
</dbReference>
<keyword evidence="4" id="KW-1185">Reference proteome</keyword>
<dbReference type="EMBL" id="JABAHZ010000014">
    <property type="protein sequence ID" value="NLR82961.1"/>
    <property type="molecule type" value="Genomic_DNA"/>
</dbReference>
<feature type="signal peptide" evidence="1">
    <location>
        <begin position="1"/>
        <end position="18"/>
    </location>
</feature>
<comment type="caution">
    <text evidence="3">The sequence shown here is derived from an EMBL/GenBank/DDBJ whole genome shotgun (WGS) entry which is preliminary data.</text>
</comment>
<dbReference type="InterPro" id="IPR024311">
    <property type="entry name" value="Lipocalin-like"/>
</dbReference>
<dbReference type="RefSeq" id="WP_168743002.1">
    <property type="nucleotide sequence ID" value="NZ_JABAHZ010000014.1"/>
</dbReference>
<protein>
    <submittedName>
        <fullName evidence="3">Lipocalin family protein</fullName>
    </submittedName>
</protein>
<evidence type="ECO:0000313" key="3">
    <source>
        <dbReference type="EMBL" id="NLR82961.1"/>
    </source>
</evidence>
<keyword evidence="1" id="KW-0732">Signal</keyword>
<feature type="domain" description="Lipocalin-like" evidence="2">
    <location>
        <begin position="48"/>
        <end position="139"/>
    </location>
</feature>
<dbReference type="AlphaFoldDB" id="A0A847SLW8"/>
<dbReference type="Pfam" id="PF12702">
    <property type="entry name" value="Lipocalin_3"/>
    <property type="match status" value="1"/>
</dbReference>
<sequence>MKTQTLILVTITFAATLAACNNATKQDENPATTSPATAVATEQPATGNKLVGKWVQPIPGQEPAQQGFQLDTGGIARSINMHTLLYDKWELRGDTLIMWNHTTGVKSAGPGIDTTIIKQLTDSTLVLKNSNNVELSYTRGK</sequence>
<feature type="chain" id="PRO_5032674757" evidence="1">
    <location>
        <begin position="19"/>
        <end position="141"/>
    </location>
</feature>
<gene>
    <name evidence="3" type="ORF">HGH91_30390</name>
</gene>
<dbReference type="PROSITE" id="PS51257">
    <property type="entry name" value="PROKAR_LIPOPROTEIN"/>
    <property type="match status" value="1"/>
</dbReference>
<reference evidence="3 4" key="1">
    <citation type="submission" date="2020-04" db="EMBL/GenBank/DDBJ databases">
        <authorList>
            <person name="Yin C."/>
        </authorList>
    </citation>
    <scope>NUCLEOTIDE SEQUENCE [LARGE SCALE GENOMIC DNA]</scope>
    <source>
        <strain evidence="3 4">Ak56</strain>
    </source>
</reference>
<accession>A0A847SLW8</accession>
<evidence type="ECO:0000259" key="2">
    <source>
        <dbReference type="Pfam" id="PF12702"/>
    </source>
</evidence>
<organism evidence="3 4">
    <name type="scientific">Chitinophaga eiseniae</name>
    <dbReference type="NCBI Taxonomy" id="634771"/>
    <lineage>
        <taxon>Bacteria</taxon>
        <taxon>Pseudomonadati</taxon>
        <taxon>Bacteroidota</taxon>
        <taxon>Chitinophagia</taxon>
        <taxon>Chitinophagales</taxon>
        <taxon>Chitinophagaceae</taxon>
        <taxon>Chitinophaga</taxon>
    </lineage>
</organism>
<evidence type="ECO:0000313" key="4">
    <source>
        <dbReference type="Proteomes" id="UP000552864"/>
    </source>
</evidence>
<dbReference type="Gene3D" id="2.40.128.280">
    <property type="match status" value="1"/>
</dbReference>
<proteinExistence type="predicted"/>